<keyword evidence="3" id="KW-0378">Hydrolase</keyword>
<dbReference type="InterPro" id="IPR050789">
    <property type="entry name" value="Diverse_Enzym_Activities"/>
</dbReference>
<evidence type="ECO:0000256" key="1">
    <source>
        <dbReference type="SAM" id="SignalP"/>
    </source>
</evidence>
<keyword evidence="1" id="KW-0732">Signal</keyword>
<dbReference type="Gene3D" id="3.40.710.10">
    <property type="entry name" value="DD-peptidase/beta-lactamase superfamily"/>
    <property type="match status" value="1"/>
</dbReference>
<feature type="domain" description="Beta-lactamase-related" evidence="2">
    <location>
        <begin position="66"/>
        <end position="348"/>
    </location>
</feature>
<name>A0ABQ3G7I1_9BURK</name>
<organism evidence="3 4">
    <name type="scientific">Pseudorhodoferax aquiterrae</name>
    <dbReference type="NCBI Taxonomy" id="747304"/>
    <lineage>
        <taxon>Bacteria</taxon>
        <taxon>Pseudomonadati</taxon>
        <taxon>Pseudomonadota</taxon>
        <taxon>Betaproteobacteria</taxon>
        <taxon>Burkholderiales</taxon>
        <taxon>Comamonadaceae</taxon>
    </lineage>
</organism>
<comment type="caution">
    <text evidence="3">The sequence shown here is derived from an EMBL/GenBank/DDBJ whole genome shotgun (WGS) entry which is preliminary data.</text>
</comment>
<dbReference type="InterPro" id="IPR006311">
    <property type="entry name" value="TAT_signal"/>
</dbReference>
<gene>
    <name evidence="3" type="ORF">GCM10007320_44190</name>
</gene>
<dbReference type="InterPro" id="IPR012338">
    <property type="entry name" value="Beta-lactam/transpept-like"/>
</dbReference>
<sequence length="372" mass="39752">MHSANPPACGRRTLLQAAAALACAPAIAAPVVDPFAWPRADASFAAGLGTQLDEGVRSGQFADLHAVVVVQRGAIVLERYYTGPDERWGQPLGRVAFDGRTRHDLRSVSKSIVGLLYGLALAEGKVPTPDQPVLDAFPNYADLAAEPARRAITIAHVLSMTMGLAWNEDLPYTDPANSEIAMERSADRYHYVLSRPIVGAPGAAWRYSGGATALLGHLIARGTGMPLLEYARARLFAPLGIEDVEWTPGLNGEAAAASGLRMRAPDLARVGQLVLDQGRWQGRSVVPAEWIAASLTPRTAAFEGVQYGYHWYLARGADGAPSVTLGIGLGGQRLVVVPGAELVYVVFMGNYYRKDQLGPVFAVQRLIHGAVR</sequence>
<dbReference type="RefSeq" id="WP_189689060.1">
    <property type="nucleotide sequence ID" value="NZ_BMYK01000017.1"/>
</dbReference>
<dbReference type="PROSITE" id="PS51318">
    <property type="entry name" value="TAT"/>
    <property type="match status" value="1"/>
</dbReference>
<evidence type="ECO:0000313" key="3">
    <source>
        <dbReference type="EMBL" id="GHC93344.1"/>
    </source>
</evidence>
<dbReference type="SUPFAM" id="SSF56601">
    <property type="entry name" value="beta-lactamase/transpeptidase-like"/>
    <property type="match status" value="1"/>
</dbReference>
<dbReference type="InterPro" id="IPR001466">
    <property type="entry name" value="Beta-lactam-related"/>
</dbReference>
<proteinExistence type="predicted"/>
<dbReference type="Proteomes" id="UP000626210">
    <property type="component" value="Unassembled WGS sequence"/>
</dbReference>
<dbReference type="PANTHER" id="PTHR43283:SF7">
    <property type="entry name" value="BETA-LACTAMASE-RELATED DOMAIN-CONTAINING PROTEIN"/>
    <property type="match status" value="1"/>
</dbReference>
<evidence type="ECO:0000313" key="4">
    <source>
        <dbReference type="Proteomes" id="UP000626210"/>
    </source>
</evidence>
<reference evidence="4" key="1">
    <citation type="journal article" date="2019" name="Int. J. Syst. Evol. Microbiol.">
        <title>The Global Catalogue of Microorganisms (GCM) 10K type strain sequencing project: providing services to taxonomists for standard genome sequencing and annotation.</title>
        <authorList>
            <consortium name="The Broad Institute Genomics Platform"/>
            <consortium name="The Broad Institute Genome Sequencing Center for Infectious Disease"/>
            <person name="Wu L."/>
            <person name="Ma J."/>
        </authorList>
    </citation>
    <scope>NUCLEOTIDE SEQUENCE [LARGE SCALE GENOMIC DNA]</scope>
    <source>
        <strain evidence="4">KCTC 23314</strain>
    </source>
</reference>
<accession>A0ABQ3G7I1</accession>
<dbReference type="GO" id="GO:0016787">
    <property type="term" value="F:hydrolase activity"/>
    <property type="evidence" value="ECO:0007669"/>
    <property type="project" value="UniProtKB-KW"/>
</dbReference>
<protein>
    <submittedName>
        <fullName evidence="3">Serine hydrolase</fullName>
    </submittedName>
</protein>
<keyword evidence="4" id="KW-1185">Reference proteome</keyword>
<dbReference type="EMBL" id="BMYK01000017">
    <property type="protein sequence ID" value="GHC93344.1"/>
    <property type="molecule type" value="Genomic_DNA"/>
</dbReference>
<evidence type="ECO:0000259" key="2">
    <source>
        <dbReference type="Pfam" id="PF00144"/>
    </source>
</evidence>
<feature type="signal peptide" evidence="1">
    <location>
        <begin position="1"/>
        <end position="28"/>
    </location>
</feature>
<dbReference type="Pfam" id="PF00144">
    <property type="entry name" value="Beta-lactamase"/>
    <property type="match status" value="1"/>
</dbReference>
<dbReference type="PANTHER" id="PTHR43283">
    <property type="entry name" value="BETA-LACTAMASE-RELATED"/>
    <property type="match status" value="1"/>
</dbReference>
<feature type="chain" id="PRO_5045591293" evidence="1">
    <location>
        <begin position="29"/>
        <end position="372"/>
    </location>
</feature>